<dbReference type="AlphaFoldDB" id="A0AAW0IYE3"/>
<sequence>MGFTISPMEYTLTKSMLLHFVEEM</sequence>
<name>A0AAW0IYE3_QUESU</name>
<dbReference type="EMBL" id="PKMF04000781">
    <property type="protein sequence ID" value="KAK7819450.1"/>
    <property type="molecule type" value="Genomic_DNA"/>
</dbReference>
<keyword evidence="2" id="KW-1185">Reference proteome</keyword>
<comment type="caution">
    <text evidence="1">The sequence shown here is derived from an EMBL/GenBank/DDBJ whole genome shotgun (WGS) entry which is preliminary data.</text>
</comment>
<gene>
    <name evidence="1" type="ORF">CFP56_040275</name>
</gene>
<evidence type="ECO:0000313" key="2">
    <source>
        <dbReference type="Proteomes" id="UP000237347"/>
    </source>
</evidence>
<organism evidence="1 2">
    <name type="scientific">Quercus suber</name>
    <name type="common">Cork oak</name>
    <dbReference type="NCBI Taxonomy" id="58331"/>
    <lineage>
        <taxon>Eukaryota</taxon>
        <taxon>Viridiplantae</taxon>
        <taxon>Streptophyta</taxon>
        <taxon>Embryophyta</taxon>
        <taxon>Tracheophyta</taxon>
        <taxon>Spermatophyta</taxon>
        <taxon>Magnoliopsida</taxon>
        <taxon>eudicotyledons</taxon>
        <taxon>Gunneridae</taxon>
        <taxon>Pentapetalae</taxon>
        <taxon>rosids</taxon>
        <taxon>fabids</taxon>
        <taxon>Fagales</taxon>
        <taxon>Fagaceae</taxon>
        <taxon>Quercus</taxon>
    </lineage>
</organism>
<evidence type="ECO:0000313" key="1">
    <source>
        <dbReference type="EMBL" id="KAK7819450.1"/>
    </source>
</evidence>
<evidence type="ECO:0008006" key="3">
    <source>
        <dbReference type="Google" id="ProtNLM"/>
    </source>
</evidence>
<accession>A0AAW0IYE3</accession>
<reference evidence="1 2" key="1">
    <citation type="journal article" date="2018" name="Sci. Data">
        <title>The draft genome sequence of cork oak.</title>
        <authorList>
            <person name="Ramos A.M."/>
            <person name="Usie A."/>
            <person name="Barbosa P."/>
            <person name="Barros P.M."/>
            <person name="Capote T."/>
            <person name="Chaves I."/>
            <person name="Simoes F."/>
            <person name="Abreu I."/>
            <person name="Carrasquinho I."/>
            <person name="Faro C."/>
            <person name="Guimaraes J.B."/>
            <person name="Mendonca D."/>
            <person name="Nobrega F."/>
            <person name="Rodrigues L."/>
            <person name="Saibo N.J.M."/>
            <person name="Varela M.C."/>
            <person name="Egas C."/>
            <person name="Matos J."/>
            <person name="Miguel C.M."/>
            <person name="Oliveira M.M."/>
            <person name="Ricardo C.P."/>
            <person name="Goncalves S."/>
        </authorList>
    </citation>
    <scope>NUCLEOTIDE SEQUENCE [LARGE SCALE GENOMIC DNA]</scope>
    <source>
        <strain evidence="2">cv. HL8</strain>
    </source>
</reference>
<protein>
    <recommendedName>
        <fullName evidence="3">NADH dehydrogenase subunit 2</fullName>
    </recommendedName>
</protein>
<proteinExistence type="predicted"/>
<dbReference type="Proteomes" id="UP000237347">
    <property type="component" value="Unassembled WGS sequence"/>
</dbReference>